<dbReference type="VEuPathDB" id="FungiDB:P170DRAFT_479102"/>
<protein>
    <submittedName>
        <fullName evidence="2">Uncharacterized protein</fullName>
    </submittedName>
</protein>
<dbReference type="GeneID" id="36561327"/>
<organism evidence="2 3">
    <name type="scientific">Aspergillus steynii IBT 23096</name>
    <dbReference type="NCBI Taxonomy" id="1392250"/>
    <lineage>
        <taxon>Eukaryota</taxon>
        <taxon>Fungi</taxon>
        <taxon>Dikarya</taxon>
        <taxon>Ascomycota</taxon>
        <taxon>Pezizomycotina</taxon>
        <taxon>Eurotiomycetes</taxon>
        <taxon>Eurotiomycetidae</taxon>
        <taxon>Eurotiales</taxon>
        <taxon>Aspergillaceae</taxon>
        <taxon>Aspergillus</taxon>
        <taxon>Aspergillus subgen. Circumdati</taxon>
    </lineage>
</organism>
<proteinExistence type="predicted"/>
<keyword evidence="3" id="KW-1185">Reference proteome</keyword>
<dbReference type="AlphaFoldDB" id="A0A2I2FZY0"/>
<evidence type="ECO:0000313" key="2">
    <source>
        <dbReference type="EMBL" id="PLB46181.1"/>
    </source>
</evidence>
<evidence type="ECO:0000256" key="1">
    <source>
        <dbReference type="SAM" id="MobiDB-lite"/>
    </source>
</evidence>
<feature type="compositionally biased region" description="Polar residues" evidence="1">
    <location>
        <begin position="1"/>
        <end position="14"/>
    </location>
</feature>
<feature type="region of interest" description="Disordered" evidence="1">
    <location>
        <begin position="1"/>
        <end position="22"/>
    </location>
</feature>
<accession>A0A2I2FZY0</accession>
<comment type="caution">
    <text evidence="2">The sequence shown here is derived from an EMBL/GenBank/DDBJ whole genome shotgun (WGS) entry which is preliminary data.</text>
</comment>
<dbReference type="STRING" id="1392250.A0A2I2FZY0"/>
<sequence length="186" mass="21262">MQGSPYKGFTSSASRADDSKWPSEQKSLSLKLQDAKQNKWGWVIYRCTYDDDEGWARFKQIIQQRALECAATSDAPELADTLEWVFVEDRDTLDGASRHYLRSRFKAWAKDAIESEDPNSESFNAGSCNPRYSYFVQVDESSLKSVVYEAPQPPDHDLDGELGAIKQVARREPPDLRSFNRGRRDL</sequence>
<evidence type="ECO:0000313" key="3">
    <source>
        <dbReference type="Proteomes" id="UP000234275"/>
    </source>
</evidence>
<reference evidence="2 3" key="1">
    <citation type="submission" date="2016-12" db="EMBL/GenBank/DDBJ databases">
        <title>The genomes of Aspergillus section Nigri reveals drivers in fungal speciation.</title>
        <authorList>
            <consortium name="DOE Joint Genome Institute"/>
            <person name="Vesth T.C."/>
            <person name="Nybo J."/>
            <person name="Theobald S."/>
            <person name="Brandl J."/>
            <person name="Frisvad J.C."/>
            <person name="Nielsen K.F."/>
            <person name="Lyhne E.K."/>
            <person name="Kogle M.E."/>
            <person name="Kuo A."/>
            <person name="Riley R."/>
            <person name="Clum A."/>
            <person name="Nolan M."/>
            <person name="Lipzen A."/>
            <person name="Salamov A."/>
            <person name="Henrissat B."/>
            <person name="Wiebenga A."/>
            <person name="De Vries R.P."/>
            <person name="Grigoriev I.V."/>
            <person name="Mortensen U.H."/>
            <person name="Andersen M.R."/>
            <person name="Baker S.E."/>
        </authorList>
    </citation>
    <scope>NUCLEOTIDE SEQUENCE [LARGE SCALE GENOMIC DNA]</scope>
    <source>
        <strain evidence="2 3">IBT 23096</strain>
    </source>
</reference>
<dbReference type="Proteomes" id="UP000234275">
    <property type="component" value="Unassembled WGS sequence"/>
</dbReference>
<gene>
    <name evidence="2" type="ORF">P170DRAFT_479102</name>
</gene>
<dbReference type="RefSeq" id="XP_024701483.1">
    <property type="nucleotide sequence ID" value="XM_024853629.1"/>
</dbReference>
<dbReference type="OrthoDB" id="4424523at2759"/>
<name>A0A2I2FZY0_9EURO</name>
<dbReference type="EMBL" id="MSFO01000007">
    <property type="protein sequence ID" value="PLB46181.1"/>
    <property type="molecule type" value="Genomic_DNA"/>
</dbReference>